<dbReference type="EMBL" id="UAWC01000025">
    <property type="protein sequence ID" value="SQB35752.1"/>
    <property type="molecule type" value="Genomic_DNA"/>
</dbReference>
<proteinExistence type="predicted"/>
<evidence type="ECO:0000313" key="3">
    <source>
        <dbReference type="Proteomes" id="UP000250223"/>
    </source>
</evidence>
<sequence>MNQKLEALETATNYINNLKQAIDKIYNYISEGKENNAIALIPAFTEGVEWLSQVLVLTKDVHKKDLNIDGLNDILKEVVEAIENQDYILVGDLFKYEIYEALDEVQKNI</sequence>
<name>A0A2X2VXR1_CLOCO</name>
<gene>
    <name evidence="2" type="ORF">NCTC13028_02152</name>
</gene>
<organism evidence="2 3">
    <name type="scientific">Clostridium cochlearium</name>
    <dbReference type="NCBI Taxonomy" id="1494"/>
    <lineage>
        <taxon>Bacteria</taxon>
        <taxon>Bacillati</taxon>
        <taxon>Bacillota</taxon>
        <taxon>Clostridia</taxon>
        <taxon>Eubacteriales</taxon>
        <taxon>Clostridiaceae</taxon>
        <taxon>Clostridium</taxon>
    </lineage>
</organism>
<reference evidence="2 3" key="1">
    <citation type="submission" date="2018-06" db="EMBL/GenBank/DDBJ databases">
        <authorList>
            <consortium name="Pathogen Informatics"/>
            <person name="Doyle S."/>
        </authorList>
    </citation>
    <scope>NUCLEOTIDE SEQUENCE [LARGE SCALE GENOMIC DNA]</scope>
    <source>
        <strain evidence="2 3">NCTC13028</strain>
    </source>
</reference>
<dbReference type="AlphaFoldDB" id="A0A2X2VXR1"/>
<accession>A0A2X2VXR1</accession>
<dbReference type="InterPro" id="IPR058355">
    <property type="entry name" value="DUF8042"/>
</dbReference>
<dbReference type="Pfam" id="PF26154">
    <property type="entry name" value="DUF8042"/>
    <property type="match status" value="1"/>
</dbReference>
<evidence type="ECO:0000313" key="2">
    <source>
        <dbReference type="EMBL" id="SQB35752.1"/>
    </source>
</evidence>
<protein>
    <recommendedName>
        <fullName evidence="1">DUF8042 domain-containing protein</fullName>
    </recommendedName>
</protein>
<feature type="domain" description="DUF8042" evidence="1">
    <location>
        <begin position="1"/>
        <end position="108"/>
    </location>
</feature>
<dbReference type="RefSeq" id="WP_111921739.1">
    <property type="nucleotide sequence ID" value="NZ_UAWC01000025.1"/>
</dbReference>
<dbReference type="Proteomes" id="UP000250223">
    <property type="component" value="Unassembled WGS sequence"/>
</dbReference>
<evidence type="ECO:0000259" key="1">
    <source>
        <dbReference type="Pfam" id="PF26154"/>
    </source>
</evidence>